<dbReference type="PROSITE" id="PS01332">
    <property type="entry name" value="HTH_RRF2_1"/>
    <property type="match status" value="1"/>
</dbReference>
<dbReference type="GO" id="GO:0005829">
    <property type="term" value="C:cytosol"/>
    <property type="evidence" value="ECO:0007669"/>
    <property type="project" value="TreeGrafter"/>
</dbReference>
<dbReference type="Proteomes" id="UP000192342">
    <property type="component" value="Unassembled WGS sequence"/>
</dbReference>
<dbReference type="InterPro" id="IPR036388">
    <property type="entry name" value="WH-like_DNA-bd_sf"/>
</dbReference>
<dbReference type="PANTHER" id="PTHR33221">
    <property type="entry name" value="WINGED HELIX-TURN-HELIX TRANSCRIPTIONAL REGULATOR, RRF2 FAMILY"/>
    <property type="match status" value="1"/>
</dbReference>
<dbReference type="RefSeq" id="WP_083559030.1">
    <property type="nucleotide sequence ID" value="NZ_AQQV01000001.1"/>
</dbReference>
<evidence type="ECO:0000313" key="1">
    <source>
        <dbReference type="EMBL" id="ORE88382.1"/>
    </source>
</evidence>
<dbReference type="InterPro" id="IPR011991">
    <property type="entry name" value="ArsR-like_HTH"/>
</dbReference>
<dbReference type="STRING" id="1317117.ATO7_00865"/>
<name>A0A1Y1SFD8_9GAMM</name>
<accession>A0A1Y1SFD8</accession>
<dbReference type="Pfam" id="PF02082">
    <property type="entry name" value="Rrf2"/>
    <property type="match status" value="1"/>
</dbReference>
<keyword evidence="2" id="KW-1185">Reference proteome</keyword>
<proteinExistence type="predicted"/>
<dbReference type="AlphaFoldDB" id="A0A1Y1SFD8"/>
<dbReference type="NCBIfam" id="TIGR00738">
    <property type="entry name" value="rrf2_super"/>
    <property type="match status" value="1"/>
</dbReference>
<reference evidence="1 2" key="1">
    <citation type="submission" date="2013-04" db="EMBL/GenBank/DDBJ databases">
        <title>Oceanococcus atlanticus 22II-S10r2 Genome Sequencing.</title>
        <authorList>
            <person name="Lai Q."/>
            <person name="Li G."/>
            <person name="Shao Z."/>
        </authorList>
    </citation>
    <scope>NUCLEOTIDE SEQUENCE [LARGE SCALE GENOMIC DNA]</scope>
    <source>
        <strain evidence="1 2">22II-S10r2</strain>
    </source>
</reference>
<dbReference type="PANTHER" id="PTHR33221:SF2">
    <property type="entry name" value="TRANSCRIPTIONAL REGULATOR"/>
    <property type="match status" value="1"/>
</dbReference>
<dbReference type="OrthoDB" id="9808360at2"/>
<dbReference type="CDD" id="cd00090">
    <property type="entry name" value="HTH_ARSR"/>
    <property type="match status" value="1"/>
</dbReference>
<comment type="caution">
    <text evidence="1">The sequence shown here is derived from an EMBL/GenBank/DDBJ whole genome shotgun (WGS) entry which is preliminary data.</text>
</comment>
<dbReference type="EMBL" id="AQQV01000001">
    <property type="protein sequence ID" value="ORE88382.1"/>
    <property type="molecule type" value="Genomic_DNA"/>
</dbReference>
<organism evidence="1 2">
    <name type="scientific">Oceanococcus atlanticus</name>
    <dbReference type="NCBI Taxonomy" id="1317117"/>
    <lineage>
        <taxon>Bacteria</taxon>
        <taxon>Pseudomonadati</taxon>
        <taxon>Pseudomonadota</taxon>
        <taxon>Gammaproteobacteria</taxon>
        <taxon>Chromatiales</taxon>
        <taxon>Oceanococcaceae</taxon>
        <taxon>Oceanococcus</taxon>
    </lineage>
</organism>
<dbReference type="GO" id="GO:0003700">
    <property type="term" value="F:DNA-binding transcription factor activity"/>
    <property type="evidence" value="ECO:0007669"/>
    <property type="project" value="TreeGrafter"/>
</dbReference>
<evidence type="ECO:0000313" key="2">
    <source>
        <dbReference type="Proteomes" id="UP000192342"/>
    </source>
</evidence>
<dbReference type="InterPro" id="IPR030489">
    <property type="entry name" value="TR_Rrf2-type_CS"/>
</dbReference>
<dbReference type="Gene3D" id="1.10.10.10">
    <property type="entry name" value="Winged helix-like DNA-binding domain superfamily/Winged helix DNA-binding domain"/>
    <property type="match status" value="1"/>
</dbReference>
<gene>
    <name evidence="1" type="ORF">ATO7_00865</name>
</gene>
<dbReference type="PROSITE" id="PS51197">
    <property type="entry name" value="HTH_RRF2_2"/>
    <property type="match status" value="1"/>
</dbReference>
<dbReference type="InterPro" id="IPR036390">
    <property type="entry name" value="WH_DNA-bd_sf"/>
</dbReference>
<dbReference type="InterPro" id="IPR000944">
    <property type="entry name" value="Tscrpt_reg_Rrf2"/>
</dbReference>
<dbReference type="NCBIfam" id="TIGR02944">
    <property type="entry name" value="suf_reg_Xantho"/>
    <property type="match status" value="1"/>
</dbReference>
<dbReference type="SUPFAM" id="SSF46785">
    <property type="entry name" value="Winged helix' DNA-binding domain"/>
    <property type="match status" value="1"/>
</dbReference>
<sequence>MLRLSKQTDYATVLLSHMASAPQRVCNVSELAQATHVSAPMASKTLKVLAREGLIESERGASGGYRLSRDPSQISIADIVRAIEGPIALTQCSSHEGCSLQSHCQIRPHWQVINSTIINSLKQLSLAELQGPASHLGL</sequence>
<dbReference type="InterPro" id="IPR014290">
    <property type="entry name" value="SUF_FeS_clus_asmbl_reg"/>
</dbReference>
<protein>
    <submittedName>
        <fullName evidence="1">Iron sulfur cluster assemblytranscriptional regulator SufA</fullName>
    </submittedName>
</protein>